<evidence type="ECO:0000256" key="3">
    <source>
        <dbReference type="SAM" id="SignalP"/>
    </source>
</evidence>
<feature type="transmembrane region" description="Helical" evidence="2">
    <location>
        <begin position="175"/>
        <end position="194"/>
    </location>
</feature>
<evidence type="ECO:0000256" key="2">
    <source>
        <dbReference type="SAM" id="Phobius"/>
    </source>
</evidence>
<keyword evidence="2" id="KW-1133">Transmembrane helix</keyword>
<accession>A0A2R5G7L9</accession>
<keyword evidence="2" id="KW-0472">Membrane</keyword>
<evidence type="ECO:0000256" key="1">
    <source>
        <dbReference type="SAM" id="MobiDB-lite"/>
    </source>
</evidence>
<keyword evidence="2" id="KW-0812">Transmembrane</keyword>
<reference evidence="4 5" key="1">
    <citation type="submission" date="2017-12" db="EMBL/GenBank/DDBJ databases">
        <title>Sequencing, de novo assembly and annotation of complete genome of a new Thraustochytrid species, strain FCC1311.</title>
        <authorList>
            <person name="Sedici K."/>
            <person name="Godart F."/>
            <person name="Aiese Cigliano R."/>
            <person name="Sanseverino W."/>
            <person name="Barakat M."/>
            <person name="Ortet P."/>
            <person name="Marechal E."/>
            <person name="Cagnac O."/>
            <person name="Amato A."/>
        </authorList>
    </citation>
    <scope>NUCLEOTIDE SEQUENCE [LARGE SCALE GENOMIC DNA]</scope>
</reference>
<evidence type="ECO:0000313" key="5">
    <source>
        <dbReference type="Proteomes" id="UP000241890"/>
    </source>
</evidence>
<dbReference type="AlphaFoldDB" id="A0A2R5G7L9"/>
<name>A0A2R5G7L9_9STRA</name>
<keyword evidence="3" id="KW-0732">Signal</keyword>
<feature type="signal peptide" evidence="3">
    <location>
        <begin position="1"/>
        <end position="28"/>
    </location>
</feature>
<dbReference type="InParanoid" id="A0A2R5G7L9"/>
<feature type="chain" id="PRO_5015331267" evidence="3">
    <location>
        <begin position="29"/>
        <end position="251"/>
    </location>
</feature>
<comment type="caution">
    <text evidence="4">The sequence shown here is derived from an EMBL/GenBank/DDBJ whole genome shotgun (WGS) entry which is preliminary data.</text>
</comment>
<feature type="region of interest" description="Disordered" evidence="1">
    <location>
        <begin position="203"/>
        <end position="230"/>
    </location>
</feature>
<keyword evidence="5" id="KW-1185">Reference proteome</keyword>
<organism evidence="4 5">
    <name type="scientific">Hondaea fermentalgiana</name>
    <dbReference type="NCBI Taxonomy" id="2315210"/>
    <lineage>
        <taxon>Eukaryota</taxon>
        <taxon>Sar</taxon>
        <taxon>Stramenopiles</taxon>
        <taxon>Bigyra</taxon>
        <taxon>Labyrinthulomycetes</taxon>
        <taxon>Thraustochytrida</taxon>
        <taxon>Thraustochytriidae</taxon>
        <taxon>Hondaea</taxon>
    </lineage>
</organism>
<gene>
    <name evidence="4" type="ORF">FCC1311_027562</name>
</gene>
<protein>
    <submittedName>
        <fullName evidence="4">Uncharacterized protein</fullName>
    </submittedName>
</protein>
<evidence type="ECO:0000313" key="4">
    <source>
        <dbReference type="EMBL" id="GBG26535.1"/>
    </source>
</evidence>
<sequence>MGVKSLLTRLVGVAVCASALLRTDLAVAYGKGSGFPKTPISPLGITGSFAMANLERLPPKAQAVTKRLLTAMAIPGEFAIEQGVLPAPKRKKSSKRPEPKTLEGKALEWLKRLKASTGMKELLKENTFAVAGALVILASSLLALFWPYECMQNFLLGIGFFWLGVNGALGDDATFTPAFYVTIVILVLSLYFLAEEDPRRAEKEAEAAAKKELEAKEKQETEDEWNDGIGGVSAETIRKRNAAECKDDCCS</sequence>
<dbReference type="EMBL" id="BEYU01000021">
    <property type="protein sequence ID" value="GBG26535.1"/>
    <property type="molecule type" value="Genomic_DNA"/>
</dbReference>
<proteinExistence type="predicted"/>
<feature type="transmembrane region" description="Helical" evidence="2">
    <location>
        <begin position="128"/>
        <end position="146"/>
    </location>
</feature>
<dbReference type="Proteomes" id="UP000241890">
    <property type="component" value="Unassembled WGS sequence"/>
</dbReference>
<feature type="compositionally biased region" description="Basic and acidic residues" evidence="1">
    <location>
        <begin position="203"/>
        <end position="219"/>
    </location>
</feature>
<feature type="transmembrane region" description="Helical" evidence="2">
    <location>
        <begin position="153"/>
        <end position="169"/>
    </location>
</feature>